<dbReference type="GO" id="GO:0006355">
    <property type="term" value="P:regulation of DNA-templated transcription"/>
    <property type="evidence" value="ECO:0007669"/>
    <property type="project" value="InterPro"/>
</dbReference>
<dbReference type="Proteomes" id="UP000425916">
    <property type="component" value="Chromosome"/>
</dbReference>
<dbReference type="RefSeq" id="WP_156273325.1">
    <property type="nucleotide sequence ID" value="NZ_CP046244.1"/>
</dbReference>
<dbReference type="EMBL" id="CP046244">
    <property type="protein sequence ID" value="QGP92530.1"/>
    <property type="molecule type" value="Genomic_DNA"/>
</dbReference>
<dbReference type="InterPro" id="IPR013321">
    <property type="entry name" value="Arc_rbn_hlx_hlx"/>
</dbReference>
<sequence>MGDVIKRRILNISLPVTLYEDLEAMAREKAKTKAEFAREAITRYIESEKRWQYIRKWGQASARQLQLKDENDIEEIIHTMRKEGRND</sequence>
<organism evidence="1 2">
    <name type="scientific">Neomoorella glycerini</name>
    <dbReference type="NCBI Taxonomy" id="55779"/>
    <lineage>
        <taxon>Bacteria</taxon>
        <taxon>Bacillati</taxon>
        <taxon>Bacillota</taxon>
        <taxon>Clostridia</taxon>
        <taxon>Neomoorellales</taxon>
        <taxon>Neomoorellaceae</taxon>
        <taxon>Neomoorella</taxon>
    </lineage>
</organism>
<dbReference type="Gene3D" id="1.10.1220.10">
    <property type="entry name" value="Met repressor-like"/>
    <property type="match status" value="1"/>
</dbReference>
<protein>
    <submittedName>
        <fullName evidence="1">Uncharacterized protein</fullName>
    </submittedName>
</protein>
<dbReference type="OrthoDB" id="9797069at2"/>
<accession>A0A6I5ZRR4</accession>
<dbReference type="InterPro" id="IPR010985">
    <property type="entry name" value="Ribbon_hlx_hlx"/>
</dbReference>
<reference evidence="1 2" key="1">
    <citation type="submission" date="2019-11" db="EMBL/GenBank/DDBJ databases">
        <title>Genome sequence of Moorella glycerini DSM11254.</title>
        <authorList>
            <person name="Poehlein A."/>
            <person name="Boeer T."/>
            <person name="Daniel R."/>
        </authorList>
    </citation>
    <scope>NUCLEOTIDE SEQUENCE [LARGE SCALE GENOMIC DNA]</scope>
    <source>
        <strain evidence="1 2">DSM 11254</strain>
    </source>
</reference>
<dbReference type="SUPFAM" id="SSF47598">
    <property type="entry name" value="Ribbon-helix-helix"/>
    <property type="match status" value="1"/>
</dbReference>
<name>A0A6I5ZRR4_9FIRM</name>
<keyword evidence="2" id="KW-1185">Reference proteome</keyword>
<dbReference type="AlphaFoldDB" id="A0A6I5ZRR4"/>
<proteinExistence type="predicted"/>
<evidence type="ECO:0000313" key="2">
    <source>
        <dbReference type="Proteomes" id="UP000425916"/>
    </source>
</evidence>
<evidence type="ECO:0000313" key="1">
    <source>
        <dbReference type="EMBL" id="QGP92530.1"/>
    </source>
</evidence>
<gene>
    <name evidence="1" type="ORF">MGLY_19120</name>
</gene>